<dbReference type="STRING" id="669874.A0A1E4TY93"/>
<keyword evidence="2" id="KW-1185">Reference proteome</keyword>
<protein>
    <recommendedName>
        <fullName evidence="3">DNA repair protein RAD33</fullName>
    </recommendedName>
</protein>
<evidence type="ECO:0000313" key="2">
    <source>
        <dbReference type="Proteomes" id="UP000094236"/>
    </source>
</evidence>
<dbReference type="AlphaFoldDB" id="A0A1E4TY93"/>
<dbReference type="OrthoDB" id="4085867at2759"/>
<evidence type="ECO:0008006" key="3">
    <source>
        <dbReference type="Google" id="ProtNLM"/>
    </source>
</evidence>
<dbReference type="Pfam" id="PF08730">
    <property type="entry name" value="Rad33"/>
    <property type="match status" value="1"/>
</dbReference>
<name>A0A1E4TY93_PACTA</name>
<reference evidence="2" key="1">
    <citation type="submission" date="2016-05" db="EMBL/GenBank/DDBJ databases">
        <title>Comparative genomics of biotechnologically important yeasts.</title>
        <authorList>
            <consortium name="DOE Joint Genome Institute"/>
            <person name="Riley R."/>
            <person name="Haridas S."/>
            <person name="Wolfe K.H."/>
            <person name="Lopes M.R."/>
            <person name="Hittinger C.T."/>
            <person name="Goker M."/>
            <person name="Salamov A."/>
            <person name="Wisecaver J."/>
            <person name="Long T.M."/>
            <person name="Aerts A.L."/>
            <person name="Barry K."/>
            <person name="Choi C."/>
            <person name="Clum A."/>
            <person name="Coughlan A.Y."/>
            <person name="Deshpande S."/>
            <person name="Douglass A.P."/>
            <person name="Hanson S.J."/>
            <person name="Klenk H.-P."/>
            <person name="Labutti K."/>
            <person name="Lapidus A."/>
            <person name="Lindquist E."/>
            <person name="Lipzen A."/>
            <person name="Meier-Kolthoff J.P."/>
            <person name="Ohm R.A."/>
            <person name="Otillar R.P."/>
            <person name="Pangilinan J."/>
            <person name="Peng Y."/>
            <person name="Rokas A."/>
            <person name="Rosa C.A."/>
            <person name="Scheuner C."/>
            <person name="Sibirny A.A."/>
            <person name="Slot J.C."/>
            <person name="Stielow J.B."/>
            <person name="Sun H."/>
            <person name="Kurtzman C.P."/>
            <person name="Blackwell M."/>
            <person name="Grigoriev I.V."/>
            <person name="Jeffries T.W."/>
        </authorList>
    </citation>
    <scope>NUCLEOTIDE SEQUENCE [LARGE SCALE GENOMIC DNA]</scope>
    <source>
        <strain evidence="2">NRRL Y-2460</strain>
    </source>
</reference>
<dbReference type="InterPro" id="IPR014841">
    <property type="entry name" value="Rad33"/>
</dbReference>
<sequence>MPQKKKPSSLSALSNTRKFNENPFNVVSTTESRIPSSIEDLILDKYTDFCYNSDTEDLESNQLFGFLKNYLKIPDVLLQGFNPTRYQIDGETNVVDIDKLVKYGGLLLIMKNNLEIIKSYWKLLVKYMSDDFNLQNDKEVFEFKIHLDDLMKLRDSINDDSNENALIDMIAVGSDGEKVFVNFVDFGKILGKIGELNF</sequence>
<organism evidence="1 2">
    <name type="scientific">Pachysolen tannophilus NRRL Y-2460</name>
    <dbReference type="NCBI Taxonomy" id="669874"/>
    <lineage>
        <taxon>Eukaryota</taxon>
        <taxon>Fungi</taxon>
        <taxon>Dikarya</taxon>
        <taxon>Ascomycota</taxon>
        <taxon>Saccharomycotina</taxon>
        <taxon>Pichiomycetes</taxon>
        <taxon>Pachysolenaceae</taxon>
        <taxon>Pachysolen</taxon>
    </lineage>
</organism>
<gene>
    <name evidence="1" type="ORF">PACTADRAFT_48549</name>
</gene>
<evidence type="ECO:0000313" key="1">
    <source>
        <dbReference type="EMBL" id="ODV96733.1"/>
    </source>
</evidence>
<dbReference type="EMBL" id="KV454012">
    <property type="protein sequence ID" value="ODV96733.1"/>
    <property type="molecule type" value="Genomic_DNA"/>
</dbReference>
<accession>A0A1E4TY93</accession>
<proteinExistence type="predicted"/>
<dbReference type="Proteomes" id="UP000094236">
    <property type="component" value="Unassembled WGS sequence"/>
</dbReference>